<proteinExistence type="predicted"/>
<feature type="region of interest" description="Disordered" evidence="2">
    <location>
        <begin position="91"/>
        <end position="130"/>
    </location>
</feature>
<dbReference type="PROSITE" id="PS50005">
    <property type="entry name" value="TPR"/>
    <property type="match status" value="1"/>
</dbReference>
<feature type="compositionally biased region" description="Polar residues" evidence="2">
    <location>
        <begin position="106"/>
        <end position="115"/>
    </location>
</feature>
<feature type="transmembrane region" description="Helical" evidence="3">
    <location>
        <begin position="28"/>
        <end position="48"/>
    </location>
</feature>
<dbReference type="eggNOG" id="COG1729">
    <property type="taxonomic scope" value="Bacteria"/>
</dbReference>
<reference evidence="5" key="1">
    <citation type="submission" date="2009-09" db="EMBL/GenBank/DDBJ databases">
        <title>The complete chromosome of Desulfohalobium retbaense DSM 5692.</title>
        <authorList>
            <consortium name="US DOE Joint Genome Institute (JGI-PGF)"/>
            <person name="Lucas S."/>
            <person name="Copeland A."/>
            <person name="Lapidus A."/>
            <person name="Glavina del Rio T."/>
            <person name="Dalin E."/>
            <person name="Tice H."/>
            <person name="Bruce D."/>
            <person name="Goodwin L."/>
            <person name="Pitluck S."/>
            <person name="Kyrpides N."/>
            <person name="Mavromatis K."/>
            <person name="Ivanova N."/>
            <person name="Mikhailova N."/>
            <person name="Munk A.C."/>
            <person name="Brettin T."/>
            <person name="Detter J.C."/>
            <person name="Han C."/>
            <person name="Tapia R."/>
            <person name="Larimer F."/>
            <person name="Land M."/>
            <person name="Hauser L."/>
            <person name="Markowitz V."/>
            <person name="Cheng J.-F."/>
            <person name="Hugenholtz P."/>
            <person name="Woyke T."/>
            <person name="Wu D."/>
            <person name="Spring S."/>
            <person name="Klenk H.-P."/>
            <person name="Eisen J.A."/>
        </authorList>
    </citation>
    <scope>NUCLEOTIDE SEQUENCE [LARGE SCALE GENOMIC DNA]</scope>
    <source>
        <strain evidence="5">DSM 5692</strain>
    </source>
</reference>
<evidence type="ECO:0000313" key="5">
    <source>
        <dbReference type="Proteomes" id="UP000001052"/>
    </source>
</evidence>
<protein>
    <submittedName>
        <fullName evidence="4">Uncharacterized protein</fullName>
    </submittedName>
</protein>
<evidence type="ECO:0000256" key="3">
    <source>
        <dbReference type="SAM" id="Phobius"/>
    </source>
</evidence>
<keyword evidence="5" id="KW-1185">Reference proteome</keyword>
<evidence type="ECO:0000256" key="1">
    <source>
        <dbReference type="PROSITE-ProRule" id="PRU00339"/>
    </source>
</evidence>
<keyword evidence="3" id="KW-0472">Membrane</keyword>
<reference evidence="4 5" key="2">
    <citation type="journal article" date="2010" name="Stand. Genomic Sci.">
        <title>Complete genome sequence of Desulfohalobium retbaense type strain (HR(100)).</title>
        <authorList>
            <person name="Spring S."/>
            <person name="Nolan M."/>
            <person name="Lapidus A."/>
            <person name="Glavina Del Rio T."/>
            <person name="Copeland A."/>
            <person name="Tice H."/>
            <person name="Cheng J.F."/>
            <person name="Lucas S."/>
            <person name="Land M."/>
            <person name="Chen F."/>
            <person name="Bruce D."/>
            <person name="Goodwin L."/>
            <person name="Pitluck S."/>
            <person name="Ivanova N."/>
            <person name="Mavromatis K."/>
            <person name="Mikhailova N."/>
            <person name="Pati A."/>
            <person name="Chen A."/>
            <person name="Palaniappan K."/>
            <person name="Hauser L."/>
            <person name="Chang Y.J."/>
            <person name="Jeffries C.D."/>
            <person name="Munk C."/>
            <person name="Kiss H."/>
            <person name="Chain P."/>
            <person name="Han C."/>
            <person name="Brettin T."/>
            <person name="Detter J.C."/>
            <person name="Schuler E."/>
            <person name="Goker M."/>
            <person name="Rohde M."/>
            <person name="Bristow J."/>
            <person name="Eisen J.A."/>
            <person name="Markowitz V."/>
            <person name="Hugenholtz P."/>
            <person name="Kyrpides N.C."/>
            <person name="Klenk H.P."/>
        </authorList>
    </citation>
    <scope>NUCLEOTIDE SEQUENCE [LARGE SCALE GENOMIC DNA]</scope>
    <source>
        <strain evidence="4 5">DSM 5692</strain>
    </source>
</reference>
<dbReference type="AlphaFoldDB" id="C8X183"/>
<sequence>MQQTDTTHTARSKRSGDALTGPSPLWRLFWGCSGLAVAVCIGMVVAVISGEGRLGATQEQTVAQSEMESASNSTIALPPVQRFPVNRSFRRADSLGREDKGKAAEANQTARSTSPLPSPPPCGTESSLPKNVESPQAVYRSALHLLHAEQPQAARERLRTFLNHYADHSLASNARYWLGETWYSQQAYTKAIAIWNDALQRRPDSHKAPAMLLKIGYARFELGQNDKGRLSLQCLLRTDPPPRIATLARKKLAEGSCDGRS</sequence>
<dbReference type="HOGENOM" id="CLU_1064483_0_0_7"/>
<keyword evidence="1" id="KW-0802">TPR repeat</keyword>
<dbReference type="STRING" id="485915.Dret_0889"/>
<dbReference type="InterPro" id="IPR019734">
    <property type="entry name" value="TPR_rpt"/>
</dbReference>
<dbReference type="SUPFAM" id="SSF48452">
    <property type="entry name" value="TPR-like"/>
    <property type="match status" value="1"/>
</dbReference>
<evidence type="ECO:0000313" key="4">
    <source>
        <dbReference type="EMBL" id="ACV68180.1"/>
    </source>
</evidence>
<name>C8X183_DESRD</name>
<feature type="compositionally biased region" description="Basic and acidic residues" evidence="2">
    <location>
        <begin position="91"/>
        <end position="103"/>
    </location>
</feature>
<organism evidence="4 5">
    <name type="scientific">Desulfohalobium retbaense (strain ATCC 49708 / DSM 5692 / JCM 16813 / HR100)</name>
    <dbReference type="NCBI Taxonomy" id="485915"/>
    <lineage>
        <taxon>Bacteria</taxon>
        <taxon>Pseudomonadati</taxon>
        <taxon>Thermodesulfobacteriota</taxon>
        <taxon>Desulfovibrionia</taxon>
        <taxon>Desulfovibrionales</taxon>
        <taxon>Desulfohalobiaceae</taxon>
        <taxon>Desulfohalobium</taxon>
    </lineage>
</organism>
<dbReference type="Pfam" id="PF13174">
    <property type="entry name" value="TPR_6"/>
    <property type="match status" value="1"/>
</dbReference>
<keyword evidence="3" id="KW-0812">Transmembrane</keyword>
<dbReference type="InterPro" id="IPR011990">
    <property type="entry name" value="TPR-like_helical_dom_sf"/>
</dbReference>
<dbReference type="KEGG" id="drt:Dret_0889"/>
<evidence type="ECO:0000256" key="2">
    <source>
        <dbReference type="SAM" id="MobiDB-lite"/>
    </source>
</evidence>
<dbReference type="Gene3D" id="1.25.40.10">
    <property type="entry name" value="Tetratricopeptide repeat domain"/>
    <property type="match status" value="1"/>
</dbReference>
<feature type="repeat" description="TPR" evidence="1">
    <location>
        <begin position="172"/>
        <end position="205"/>
    </location>
</feature>
<accession>C8X183</accession>
<dbReference type="RefSeq" id="WP_015751338.1">
    <property type="nucleotide sequence ID" value="NC_013223.1"/>
</dbReference>
<dbReference type="EMBL" id="CP001734">
    <property type="protein sequence ID" value="ACV68180.1"/>
    <property type="molecule type" value="Genomic_DNA"/>
</dbReference>
<dbReference type="Proteomes" id="UP000001052">
    <property type="component" value="Chromosome"/>
</dbReference>
<dbReference type="OrthoDB" id="9781271at2"/>
<gene>
    <name evidence="4" type="ordered locus">Dret_0889</name>
</gene>
<keyword evidence="3" id="KW-1133">Transmembrane helix</keyword>